<feature type="transmembrane region" description="Helical" evidence="5">
    <location>
        <begin position="171"/>
        <end position="191"/>
    </location>
</feature>
<feature type="transmembrane region" description="Helical" evidence="5">
    <location>
        <begin position="83"/>
        <end position="106"/>
    </location>
</feature>
<feature type="transmembrane region" description="Helical" evidence="5">
    <location>
        <begin position="312"/>
        <end position="332"/>
    </location>
</feature>
<keyword evidence="5" id="KW-0762">Sugar transport</keyword>
<dbReference type="GO" id="GO:0030659">
    <property type="term" value="C:cytoplasmic vesicle membrane"/>
    <property type="evidence" value="ECO:0007669"/>
    <property type="project" value="UniProtKB-SubCell"/>
</dbReference>
<dbReference type="GO" id="GO:0000139">
    <property type="term" value="C:Golgi membrane"/>
    <property type="evidence" value="ECO:0007669"/>
    <property type="project" value="UniProtKB-SubCell"/>
</dbReference>
<reference evidence="6" key="1">
    <citation type="submission" date="2014-08" db="EMBL/GenBank/DDBJ databases">
        <authorList>
            <person name="Sharma Rahul"/>
            <person name="Thines Marco"/>
        </authorList>
    </citation>
    <scope>NUCLEOTIDE SEQUENCE</scope>
</reference>
<evidence type="ECO:0000256" key="5">
    <source>
        <dbReference type="RuleBase" id="RU367097"/>
    </source>
</evidence>
<evidence type="ECO:0000256" key="3">
    <source>
        <dbReference type="ARBA" id="ARBA00022989"/>
    </source>
</evidence>
<keyword evidence="5" id="KW-0813">Transport</keyword>
<feature type="transmembrane region" description="Helical" evidence="5">
    <location>
        <begin position="283"/>
        <end position="305"/>
    </location>
</feature>
<dbReference type="AlphaFoldDB" id="A0A0F7SI83"/>
<evidence type="ECO:0000256" key="2">
    <source>
        <dbReference type="ARBA" id="ARBA00022692"/>
    </source>
</evidence>
<organism evidence="6">
    <name type="scientific">Phaffia rhodozyma</name>
    <name type="common">Yeast</name>
    <name type="synonym">Xanthophyllomyces dendrorhous</name>
    <dbReference type="NCBI Taxonomy" id="264483"/>
    <lineage>
        <taxon>Eukaryota</taxon>
        <taxon>Fungi</taxon>
        <taxon>Dikarya</taxon>
        <taxon>Basidiomycota</taxon>
        <taxon>Agaricomycotina</taxon>
        <taxon>Tremellomycetes</taxon>
        <taxon>Cystofilobasidiales</taxon>
        <taxon>Mrakiaceae</taxon>
        <taxon>Phaffia</taxon>
    </lineage>
</organism>
<protein>
    <recommendedName>
        <fullName evidence="5">GDP-mannose transporter</fullName>
        <shortName evidence="5">GMT</shortName>
    </recommendedName>
</protein>
<dbReference type="PANTHER" id="PTHR11132">
    <property type="entry name" value="SOLUTE CARRIER FAMILY 35"/>
    <property type="match status" value="1"/>
</dbReference>
<evidence type="ECO:0000256" key="1">
    <source>
        <dbReference type="ARBA" id="ARBA00004141"/>
    </source>
</evidence>
<keyword evidence="5" id="KW-0333">Golgi apparatus</keyword>
<keyword evidence="2 5" id="KW-0812">Transmembrane</keyword>
<keyword evidence="5" id="KW-0968">Cytoplasmic vesicle</keyword>
<feature type="transmembrane region" description="Helical" evidence="5">
    <location>
        <begin position="211"/>
        <end position="229"/>
    </location>
</feature>
<keyword evidence="3 5" id="KW-1133">Transmembrane helix</keyword>
<comment type="similarity">
    <text evidence="5">Belongs to the TPT transporter family. SLC35D subfamily.</text>
</comment>
<comment type="subunit">
    <text evidence="5">Homooligomer.</text>
</comment>
<evidence type="ECO:0000313" key="6">
    <source>
        <dbReference type="EMBL" id="CDZ97014.1"/>
    </source>
</evidence>
<sequence length="381" mass="41102">MSQPSGRVSPPPNSYSQDISDGLKTAELEVKDSLLGARATSRTPVIESAGNPVYPILAYCGASIMMTVVNKYVVSGAHFDMNFLLLTIQSAVCVGAVFAAKAMGIITFRDFDMKDAKIWFPISALLVTVIYTGSKSLQHLSIPAYTVLKNGAIILTAYGEVLWFGGKVTNLTICSFGLMILSSLVASWPELSKSFAASPTAVAAASGSDTIGYFWMAINCVATATYLLTMRKRIKLTGFKDWDSMMYNNLLSIPILIVASILFEDWGSASLNRNFPSENRNFLLFAIAFSGAAAVFISYSTAWCIRVTSSTTYSMVGALNKLPIAASGMIFFSDPVNFTNVTSVLVGFFAGLVYSAAKNEQAKEARARAATDIPLHNTDRR</sequence>
<feature type="transmembrane region" description="Helical" evidence="5">
    <location>
        <begin position="245"/>
        <end position="263"/>
    </location>
</feature>
<dbReference type="InterPro" id="IPR050186">
    <property type="entry name" value="TPT_transporter"/>
</dbReference>
<evidence type="ECO:0000256" key="4">
    <source>
        <dbReference type="ARBA" id="ARBA00023136"/>
    </source>
</evidence>
<comment type="function">
    <text evidence="5">Involved in the import of GDP-mannose from the cytoplasm into the Golgi lumen.</text>
</comment>
<feature type="transmembrane region" description="Helical" evidence="5">
    <location>
        <begin position="140"/>
        <end position="159"/>
    </location>
</feature>
<feature type="transmembrane region" description="Helical" evidence="5">
    <location>
        <begin position="118"/>
        <end position="134"/>
    </location>
</feature>
<keyword evidence="4 5" id="KW-0472">Membrane</keyword>
<comment type="subcellular location">
    <subcellularLocation>
        <location evidence="5">Golgi apparatus membrane</location>
        <topology evidence="5">Multi-pass membrane protein</topology>
    </subcellularLocation>
    <subcellularLocation>
        <location evidence="5">Cytoplasmic vesicle membrane</location>
        <topology evidence="5">Multi-pass membrane protein</topology>
    </subcellularLocation>
    <subcellularLocation>
        <location evidence="5">Endoplasmic reticulum membrane</location>
        <topology evidence="5">Multi-pass membrane protein</topology>
    </subcellularLocation>
    <subcellularLocation>
        <location evidence="1">Membrane</location>
        <topology evidence="1">Multi-pass membrane protein</topology>
    </subcellularLocation>
</comment>
<dbReference type="GO" id="GO:0005789">
    <property type="term" value="C:endoplasmic reticulum membrane"/>
    <property type="evidence" value="ECO:0007669"/>
    <property type="project" value="UniProtKB-SubCell"/>
</dbReference>
<dbReference type="EMBL" id="LN483167">
    <property type="protein sequence ID" value="CDZ97014.1"/>
    <property type="molecule type" value="Genomic_DNA"/>
</dbReference>
<accession>A0A0F7SI83</accession>
<dbReference type="NCBIfam" id="TIGR00803">
    <property type="entry name" value="nst"/>
    <property type="match status" value="1"/>
</dbReference>
<feature type="transmembrane region" description="Helical" evidence="5">
    <location>
        <begin position="338"/>
        <end position="357"/>
    </location>
</feature>
<proteinExistence type="inferred from homology"/>
<keyword evidence="5" id="KW-0256">Endoplasmic reticulum</keyword>
<name>A0A0F7SI83_PHARH</name>